<evidence type="ECO:0000313" key="3">
    <source>
        <dbReference type="Proteomes" id="UP001059773"/>
    </source>
</evidence>
<feature type="transmembrane region" description="Helical" evidence="1">
    <location>
        <begin position="56"/>
        <end position="79"/>
    </location>
</feature>
<dbReference type="EMBL" id="CP101914">
    <property type="protein sequence ID" value="UUI01237.1"/>
    <property type="molecule type" value="Genomic_DNA"/>
</dbReference>
<gene>
    <name evidence="2" type="ORF">NP439_14335</name>
</gene>
<dbReference type="CDD" id="cd21809">
    <property type="entry name" value="ABC-2_lan_permease-like"/>
    <property type="match status" value="1"/>
</dbReference>
<keyword evidence="1" id="KW-1133">Transmembrane helix</keyword>
<evidence type="ECO:0000313" key="2">
    <source>
        <dbReference type="EMBL" id="UUI01237.1"/>
    </source>
</evidence>
<feature type="transmembrane region" description="Helical" evidence="1">
    <location>
        <begin position="221"/>
        <end position="245"/>
    </location>
</feature>
<dbReference type="RefSeq" id="WP_256706667.1">
    <property type="nucleotide sequence ID" value="NZ_CP101914.1"/>
</dbReference>
<feature type="transmembrane region" description="Helical" evidence="1">
    <location>
        <begin position="100"/>
        <end position="128"/>
    </location>
</feature>
<organism evidence="2 3">
    <name type="scientific">Oceanobacillus jeddahense</name>
    <dbReference type="NCBI Taxonomy" id="1462527"/>
    <lineage>
        <taxon>Bacteria</taxon>
        <taxon>Bacillati</taxon>
        <taxon>Bacillota</taxon>
        <taxon>Bacilli</taxon>
        <taxon>Bacillales</taxon>
        <taxon>Bacillaceae</taxon>
        <taxon>Oceanobacillus</taxon>
    </lineage>
</organism>
<accession>A0ABY5JQV2</accession>
<reference evidence="2" key="1">
    <citation type="submission" date="2022-07" db="EMBL/GenBank/DDBJ databases">
        <title>FELIX.</title>
        <authorList>
            <person name="Wan K.H."/>
            <person name="Park S."/>
            <person name="Lawrence Q."/>
            <person name="Eichenberger J.P."/>
            <person name="Booth B.W."/>
            <person name="Piaggio A.J."/>
            <person name="Chandler J.C."/>
            <person name="Franklin A.B."/>
            <person name="Celniker S.E."/>
        </authorList>
    </citation>
    <scope>NUCLEOTIDE SEQUENCE</scope>
    <source>
        <strain evidence="2">QA-1986 374</strain>
    </source>
</reference>
<keyword evidence="3" id="KW-1185">Reference proteome</keyword>
<feature type="transmembrane region" description="Helical" evidence="1">
    <location>
        <begin position="180"/>
        <end position="201"/>
    </location>
</feature>
<protein>
    <submittedName>
        <fullName evidence="2">ABC transporter permease</fullName>
    </submittedName>
</protein>
<feature type="transmembrane region" description="Helical" evidence="1">
    <location>
        <begin position="140"/>
        <end position="168"/>
    </location>
</feature>
<keyword evidence="1" id="KW-0812">Transmembrane</keyword>
<evidence type="ECO:0000256" key="1">
    <source>
        <dbReference type="SAM" id="Phobius"/>
    </source>
</evidence>
<keyword evidence="1" id="KW-0472">Membrane</keyword>
<sequence length="250" mass="28078">MNFFDAILVERKKIHRSKILLILFLAAIVLWVPSTFNMEMNLELQNGGPSPENNFFIQAFLLFAWFLFPAGMVVATVMLRQLEQGNNGISKMLSLPVHTAMLSLAKFIILVFLAALFILIAIGIYYLAAAFGTIVHDYNFILSPLFVIKVAAFFFLSAIPMLSVFWMLSVCIQSPIFSAGLGLASVVPSVLMINTKVWFIYPMCYPFYIITMRYLSNSQVSLFPWIPVAAAITIICLAVSCIFFGKAERR</sequence>
<dbReference type="Proteomes" id="UP001059773">
    <property type="component" value="Chromosome"/>
</dbReference>
<name>A0ABY5JQV2_9BACI</name>
<dbReference type="Pfam" id="PF12730">
    <property type="entry name" value="ABC2_membrane_4"/>
    <property type="match status" value="1"/>
</dbReference>
<feature type="transmembrane region" description="Helical" evidence="1">
    <location>
        <begin position="19"/>
        <end position="36"/>
    </location>
</feature>
<proteinExistence type="predicted"/>